<keyword evidence="3" id="KW-1185">Reference proteome</keyword>
<dbReference type="InterPro" id="IPR010982">
    <property type="entry name" value="Lambda_DNA-bd_dom_sf"/>
</dbReference>
<proteinExistence type="predicted"/>
<organism evidence="2 3">
    <name type="scientific">Bartonella harrusi</name>
    <dbReference type="NCBI Taxonomy" id="2961895"/>
    <lineage>
        <taxon>Bacteria</taxon>
        <taxon>Pseudomonadati</taxon>
        <taxon>Pseudomonadota</taxon>
        <taxon>Alphaproteobacteria</taxon>
        <taxon>Hyphomicrobiales</taxon>
        <taxon>Bartonellaceae</taxon>
        <taxon>Bartonella</taxon>
    </lineage>
</organism>
<dbReference type="CDD" id="cd00093">
    <property type="entry name" value="HTH_XRE"/>
    <property type="match status" value="1"/>
</dbReference>
<accession>A0ABY5EX80</accession>
<dbReference type="SUPFAM" id="SSF47413">
    <property type="entry name" value="lambda repressor-like DNA-binding domains"/>
    <property type="match status" value="1"/>
</dbReference>
<dbReference type="Proteomes" id="UP001059475">
    <property type="component" value="Chromosome"/>
</dbReference>
<protein>
    <submittedName>
        <fullName evidence="2">Helix-turn-helix domain-containing protein</fullName>
    </submittedName>
</protein>
<evidence type="ECO:0000259" key="1">
    <source>
        <dbReference type="PROSITE" id="PS50943"/>
    </source>
</evidence>
<dbReference type="PROSITE" id="PS50943">
    <property type="entry name" value="HTH_CROC1"/>
    <property type="match status" value="1"/>
</dbReference>
<name>A0ABY5EX80_9HYPH</name>
<dbReference type="Pfam" id="PF12844">
    <property type="entry name" value="HTH_19"/>
    <property type="match status" value="1"/>
</dbReference>
<gene>
    <name evidence="2" type="ORF">NMK50_04220</name>
</gene>
<evidence type="ECO:0000313" key="3">
    <source>
        <dbReference type="Proteomes" id="UP001059475"/>
    </source>
</evidence>
<dbReference type="RefSeq" id="WP_254770987.1">
    <property type="nucleotide sequence ID" value="NZ_CP101114.1"/>
</dbReference>
<feature type="domain" description="HTH cro/C1-type" evidence="1">
    <location>
        <begin position="31"/>
        <end position="71"/>
    </location>
</feature>
<dbReference type="EMBL" id="CP101114">
    <property type="protein sequence ID" value="UTO29155.1"/>
    <property type="molecule type" value="Genomic_DNA"/>
</dbReference>
<reference evidence="2" key="1">
    <citation type="submission" date="2022-07" db="EMBL/GenBank/DDBJ databases">
        <title>First report of Bartonella spp. in marsupials in Brazil, with a description of Bartonella harrusi sp. nov. and new proposal for taxonomic reclassification of species of the genus Bartonella.</title>
        <authorList>
            <person name="Amaral R.B."/>
        </authorList>
    </citation>
    <scope>NUCLEOTIDE SEQUENCE</scope>
    <source>
        <strain evidence="2">117A</strain>
    </source>
</reference>
<dbReference type="InterPro" id="IPR001387">
    <property type="entry name" value="Cro/C1-type_HTH"/>
</dbReference>
<evidence type="ECO:0000313" key="2">
    <source>
        <dbReference type="EMBL" id="UTO29155.1"/>
    </source>
</evidence>
<sequence length="184" mass="20572">MARPDSEPKTPLAKRLREIRKMLGNEERGTFAKSLDLAKGTLANYELGVSEPPSSIIIAYHTIYGIDFHWLLTGEGEMFSDMAKAKAAGFKPQTIPPGLMKKLGRIAYTTYRDAKIKLPPEDIAELAAELCIKLQELVQNINDPEEVEATFSLLKLHLKRQIEAEKAHLTTTQIRSNVPLKGKM</sequence>
<dbReference type="Gene3D" id="1.10.260.40">
    <property type="entry name" value="lambda repressor-like DNA-binding domains"/>
    <property type="match status" value="1"/>
</dbReference>